<dbReference type="Proteomes" id="UP001148838">
    <property type="component" value="Unassembled WGS sequence"/>
</dbReference>
<name>A0ABQ8S354_PERAM</name>
<reference evidence="1 2" key="1">
    <citation type="journal article" date="2022" name="Allergy">
        <title>Genome assembly and annotation of Periplaneta americana reveal a comprehensive cockroach allergen profile.</title>
        <authorList>
            <person name="Wang L."/>
            <person name="Xiong Q."/>
            <person name="Saelim N."/>
            <person name="Wang L."/>
            <person name="Nong W."/>
            <person name="Wan A.T."/>
            <person name="Shi M."/>
            <person name="Liu X."/>
            <person name="Cao Q."/>
            <person name="Hui J.H.L."/>
            <person name="Sookrung N."/>
            <person name="Leung T.F."/>
            <person name="Tungtrongchitr A."/>
            <person name="Tsui S.K.W."/>
        </authorList>
    </citation>
    <scope>NUCLEOTIDE SEQUENCE [LARGE SCALE GENOMIC DNA]</scope>
    <source>
        <strain evidence="1">PWHHKU_190912</strain>
    </source>
</reference>
<evidence type="ECO:0000313" key="1">
    <source>
        <dbReference type="EMBL" id="KAJ4428444.1"/>
    </source>
</evidence>
<dbReference type="EMBL" id="JAJSOF020000037">
    <property type="protein sequence ID" value="KAJ4428444.1"/>
    <property type="molecule type" value="Genomic_DNA"/>
</dbReference>
<protein>
    <submittedName>
        <fullName evidence="1">Uncharacterized protein</fullName>
    </submittedName>
</protein>
<gene>
    <name evidence="1" type="ORF">ANN_24481</name>
</gene>
<keyword evidence="2" id="KW-1185">Reference proteome</keyword>
<evidence type="ECO:0000313" key="2">
    <source>
        <dbReference type="Proteomes" id="UP001148838"/>
    </source>
</evidence>
<comment type="caution">
    <text evidence="1">The sequence shown here is derived from an EMBL/GenBank/DDBJ whole genome shotgun (WGS) entry which is preliminary data.</text>
</comment>
<organism evidence="1 2">
    <name type="scientific">Periplaneta americana</name>
    <name type="common">American cockroach</name>
    <name type="synonym">Blatta americana</name>
    <dbReference type="NCBI Taxonomy" id="6978"/>
    <lineage>
        <taxon>Eukaryota</taxon>
        <taxon>Metazoa</taxon>
        <taxon>Ecdysozoa</taxon>
        <taxon>Arthropoda</taxon>
        <taxon>Hexapoda</taxon>
        <taxon>Insecta</taxon>
        <taxon>Pterygota</taxon>
        <taxon>Neoptera</taxon>
        <taxon>Polyneoptera</taxon>
        <taxon>Dictyoptera</taxon>
        <taxon>Blattodea</taxon>
        <taxon>Blattoidea</taxon>
        <taxon>Blattidae</taxon>
        <taxon>Blattinae</taxon>
        <taxon>Periplaneta</taxon>
    </lineage>
</organism>
<sequence>MAAVLAFVKQRAVIEFLCCQNETVKHSQEVEKSCMGCAVDHSTVSQASRLSFERGHANIQDTLCSRRLLHCTKTDNVQFFNNKRNEFFALSTSGFFSVCKWGDNAVKSPGPAPKIPQHLLILDDANGSEYPQYKYMSTGQAILGGGESLSVQEYEFERVTQFKYLGSIMMADNSMDAEIKELLYGADTWTMTKAEENSLRSFERKILRRNSAQ</sequence>
<accession>A0ABQ8S354</accession>
<proteinExistence type="predicted"/>